<organism evidence="1 2">
    <name type="scientific">Streptococcus panodentis</name>
    <dbReference type="NCBI Taxonomy" id="1581472"/>
    <lineage>
        <taxon>Bacteria</taxon>
        <taxon>Bacillati</taxon>
        <taxon>Bacillota</taxon>
        <taxon>Bacilli</taxon>
        <taxon>Lactobacillales</taxon>
        <taxon>Streptococcaceae</taxon>
        <taxon>Streptococcus</taxon>
    </lineage>
</organism>
<evidence type="ECO:0000313" key="2">
    <source>
        <dbReference type="Proteomes" id="UP001519349"/>
    </source>
</evidence>
<dbReference type="EMBL" id="QFAY01000024">
    <property type="protein sequence ID" value="MBP2621784.1"/>
    <property type="molecule type" value="Genomic_DNA"/>
</dbReference>
<keyword evidence="2" id="KW-1185">Reference proteome</keyword>
<sequence>MELDNSTYVMLTSYLIENLYLDGLSISQIEKHINSIKVYNRDSNEYPKPKNLEFLDAKHDYRTGMTGVAFRDISTGKIIIGYTGTNLRKGEKDKDLILTDIIFIGLGVGGHYESAFKFYDYIASTYGKPSLVTGHSLGGNYAQRSA</sequence>
<evidence type="ECO:0000313" key="1">
    <source>
        <dbReference type="EMBL" id="MBP2621784.1"/>
    </source>
</evidence>
<name>A0ABS5B1C8_9STRE</name>
<dbReference type="InterPro" id="IPR029058">
    <property type="entry name" value="AB_hydrolase_fold"/>
</dbReference>
<proteinExistence type="predicted"/>
<dbReference type="SUPFAM" id="SSF53474">
    <property type="entry name" value="alpha/beta-Hydrolases"/>
    <property type="match status" value="1"/>
</dbReference>
<dbReference type="RefSeq" id="WP_209551839.1">
    <property type="nucleotide sequence ID" value="NZ_QFAY01000024.1"/>
</dbReference>
<comment type="caution">
    <text evidence="1">The sequence shown here is derived from an EMBL/GenBank/DDBJ whole genome shotgun (WGS) entry which is preliminary data.</text>
</comment>
<accession>A0ABS5B1C8</accession>
<dbReference type="Proteomes" id="UP001519349">
    <property type="component" value="Unassembled WGS sequence"/>
</dbReference>
<gene>
    <name evidence="1" type="ORF">DHL47_10755</name>
</gene>
<reference evidence="1 2" key="1">
    <citation type="submission" date="2018-05" db="EMBL/GenBank/DDBJ databases">
        <title>Draft genome sequence of Streptococcus panodentis CCUG 70867T.</title>
        <authorList>
            <person name="Salva-Serra F."/>
            <person name="Mendez V."/>
            <person name="Jaen-Luchoro D."/>
            <person name="Gonzales-Siles L."/>
            <person name="Karlsson R."/>
            <person name="Engstrom-Jakobsson H."/>
            <person name="Busquets A."/>
            <person name="Gomila M."/>
            <person name="Pineiro-Iglesias B."/>
            <person name="Bennasar-Figueras A."/>
            <person name="Seeger M."/>
            <person name="Moore E."/>
        </authorList>
    </citation>
    <scope>NUCLEOTIDE SEQUENCE [LARGE SCALE GENOMIC DNA]</scope>
    <source>
        <strain evidence="1 2">CCUG 70867</strain>
    </source>
</reference>
<protein>
    <submittedName>
        <fullName evidence="1">Uncharacterized protein</fullName>
    </submittedName>
</protein>